<feature type="domain" description="OmpR/PhoB-type" evidence="4">
    <location>
        <begin position="1"/>
        <end position="90"/>
    </location>
</feature>
<evidence type="ECO:0000313" key="6">
    <source>
        <dbReference type="Proteomes" id="UP001597368"/>
    </source>
</evidence>
<dbReference type="PANTHER" id="PTHR47691">
    <property type="entry name" value="REGULATOR-RELATED"/>
    <property type="match status" value="1"/>
</dbReference>
<dbReference type="SUPFAM" id="SSF52540">
    <property type="entry name" value="P-loop containing nucleoside triphosphate hydrolases"/>
    <property type="match status" value="1"/>
</dbReference>
<dbReference type="Proteomes" id="UP001597368">
    <property type="component" value="Unassembled WGS sequence"/>
</dbReference>
<organism evidence="5 6">
    <name type="scientific">Nonomuraea mangrovi</name>
    <dbReference type="NCBI Taxonomy" id="2316207"/>
    <lineage>
        <taxon>Bacteria</taxon>
        <taxon>Bacillati</taxon>
        <taxon>Actinomycetota</taxon>
        <taxon>Actinomycetes</taxon>
        <taxon>Streptosporangiales</taxon>
        <taxon>Streptosporangiaceae</taxon>
        <taxon>Nonomuraea</taxon>
    </lineage>
</organism>
<proteinExistence type="inferred from homology"/>
<dbReference type="Gene3D" id="1.25.40.10">
    <property type="entry name" value="Tetratricopeptide repeat domain"/>
    <property type="match status" value="2"/>
</dbReference>
<evidence type="ECO:0000256" key="3">
    <source>
        <dbReference type="PROSITE-ProRule" id="PRU01091"/>
    </source>
</evidence>
<keyword evidence="6" id="KW-1185">Reference proteome</keyword>
<dbReference type="InterPro" id="IPR027417">
    <property type="entry name" value="P-loop_NTPase"/>
</dbReference>
<accession>A0ABW4SRM2</accession>
<dbReference type="SUPFAM" id="SSF46894">
    <property type="entry name" value="C-terminal effector domain of the bipartite response regulators"/>
    <property type="match status" value="1"/>
</dbReference>
<dbReference type="Gene3D" id="1.10.10.10">
    <property type="entry name" value="Winged helix-like DNA-binding domain superfamily/Winged helix DNA-binding domain"/>
    <property type="match status" value="1"/>
</dbReference>
<dbReference type="Pfam" id="PF03704">
    <property type="entry name" value="BTAD"/>
    <property type="match status" value="1"/>
</dbReference>
<dbReference type="PRINTS" id="PR00364">
    <property type="entry name" value="DISEASERSIST"/>
</dbReference>
<dbReference type="RefSeq" id="WP_379570329.1">
    <property type="nucleotide sequence ID" value="NZ_JBHUFV010000011.1"/>
</dbReference>
<dbReference type="PROSITE" id="PS51755">
    <property type="entry name" value="OMPR_PHOB"/>
    <property type="match status" value="1"/>
</dbReference>
<dbReference type="SMART" id="SM00028">
    <property type="entry name" value="TPR"/>
    <property type="match status" value="3"/>
</dbReference>
<dbReference type="SMART" id="SM00862">
    <property type="entry name" value="Trans_reg_C"/>
    <property type="match status" value="1"/>
</dbReference>
<keyword evidence="2 3" id="KW-0238">DNA-binding</keyword>
<dbReference type="InterPro" id="IPR019734">
    <property type="entry name" value="TPR_rpt"/>
</dbReference>
<dbReference type="InterPro" id="IPR036388">
    <property type="entry name" value="WH-like_DNA-bd_sf"/>
</dbReference>
<dbReference type="EMBL" id="JBHUFV010000011">
    <property type="protein sequence ID" value="MFD1931197.1"/>
    <property type="molecule type" value="Genomic_DNA"/>
</dbReference>
<dbReference type="CDD" id="cd15831">
    <property type="entry name" value="BTAD"/>
    <property type="match status" value="1"/>
</dbReference>
<dbReference type="Pfam" id="PF00486">
    <property type="entry name" value="Trans_reg_C"/>
    <property type="match status" value="1"/>
</dbReference>
<sequence>MRFGVLGPLSVRGEDGEVDIPEAKVRTVLAVLLADHGRVVPADLLIDVLWGERLPKHPVAALRAKVSRLRKALGDPALVVWRAPGYLLDSGDVDAGRFGSLVVRARAAEDPAEKTTLLGDALALWRGPAFVEYADEEFARAAALRLEEQRLAVIEEQAEARLALGERGLSAELADLVARHPLRERLRAVHLRALYHDGRQGEALNGYQEIRTRLAEELGVDPGPELRALHQSILRRDPALGPRRTNLPAPLTELVGREKAVEEVRELLAAARMVTLTGPGGVGKTRLALEAGARLAPAYDDGVWLADLSALDRHSGMDRVAEAVAAALGVSHDVVDRLAAAVRSKHLLLLLDNCEHVVGAVAELAERLLTSAPGLRVLATSRVPLDIPGEHVHAVPPLDMGSAVRLFAARAAAAAPGFAMDEPAVEAIAKRLDGLPLALELAAIRARVLSARELAARLDDRFHLLDAGRRGAPLRQQTLRAMIDWSWEPLTGSERAVLRRLAVHADGCTLEAAETVCAGDGVRSWEVLGLLARLVDRSLVVVSHGRYRLLESVQAYCLERLDEAGEPEAVRERHGAYYTALAVCARPFLHGPDQGHWLRLLDAEAANLRSALDDAVRRRAADRALRLVTALSWYWFLRGRLGEARRSLELALTLGGDQEARAVAAAWHAGVSLLIRDQPAAVSPGHLDELCARIADPRARAEAQWLLSLAHSGFDDPSVSLGLASRALTTFRALDDKWGIAAALSVHASHTAVHDLDAAGRDAEQSLALFREQGDRWGLLQATHLLGFLAQISGDYERARALHRDALDVAEDLRLWPQVADSLAMLGRIALLTGSYAEADQYHERARRLAADQLNTRTEQFAEVGLGLAARRRGDLDTAERHLRAWLDWCRQWRGDPGTALILAELGFVAELRGDPGMAFDLHREGLEAALTTGDQRAVALALEGLAGAYVGEGDHRTAARLLGAGSAARDSVRAPLPAGERGDVDRIAAAVQRAIGADAFAREFARGRLIGTDVDWRQLGAAAVAHAEVLDASLRRVVVD</sequence>
<dbReference type="Pfam" id="PF13424">
    <property type="entry name" value="TPR_12"/>
    <property type="match status" value="2"/>
</dbReference>
<dbReference type="PANTHER" id="PTHR47691:SF3">
    <property type="entry name" value="HTH-TYPE TRANSCRIPTIONAL REGULATOR RV0890C-RELATED"/>
    <property type="match status" value="1"/>
</dbReference>
<evidence type="ECO:0000259" key="4">
    <source>
        <dbReference type="PROSITE" id="PS51755"/>
    </source>
</evidence>
<dbReference type="InterPro" id="IPR005158">
    <property type="entry name" value="BTAD"/>
</dbReference>
<dbReference type="InterPro" id="IPR001867">
    <property type="entry name" value="OmpR/PhoB-type_DNA-bd"/>
</dbReference>
<gene>
    <name evidence="5" type="ORF">ACFSKW_06875</name>
</gene>
<evidence type="ECO:0000313" key="5">
    <source>
        <dbReference type="EMBL" id="MFD1931197.1"/>
    </source>
</evidence>
<dbReference type="SUPFAM" id="SSF48452">
    <property type="entry name" value="TPR-like"/>
    <property type="match status" value="3"/>
</dbReference>
<name>A0ABW4SRM2_9ACTN</name>
<evidence type="ECO:0000256" key="1">
    <source>
        <dbReference type="ARBA" id="ARBA00005820"/>
    </source>
</evidence>
<dbReference type="InterPro" id="IPR011990">
    <property type="entry name" value="TPR-like_helical_dom_sf"/>
</dbReference>
<dbReference type="SMART" id="SM01043">
    <property type="entry name" value="BTAD"/>
    <property type="match status" value="1"/>
</dbReference>
<comment type="caution">
    <text evidence="5">The sequence shown here is derived from an EMBL/GenBank/DDBJ whole genome shotgun (WGS) entry which is preliminary data.</text>
</comment>
<protein>
    <submittedName>
        <fullName evidence="5">BTAD domain-containing putative transcriptional regulator</fullName>
    </submittedName>
</protein>
<comment type="similarity">
    <text evidence="1">Belongs to the AfsR/DnrI/RedD regulatory family.</text>
</comment>
<dbReference type="Pfam" id="PF25872">
    <property type="entry name" value="HTH_77"/>
    <property type="match status" value="1"/>
</dbReference>
<evidence type="ECO:0000256" key="2">
    <source>
        <dbReference type="ARBA" id="ARBA00023125"/>
    </source>
</evidence>
<feature type="DNA-binding region" description="OmpR/PhoB-type" evidence="3">
    <location>
        <begin position="1"/>
        <end position="90"/>
    </location>
</feature>
<reference evidence="6" key="1">
    <citation type="journal article" date="2019" name="Int. J. Syst. Evol. Microbiol.">
        <title>The Global Catalogue of Microorganisms (GCM) 10K type strain sequencing project: providing services to taxonomists for standard genome sequencing and annotation.</title>
        <authorList>
            <consortium name="The Broad Institute Genomics Platform"/>
            <consortium name="The Broad Institute Genome Sequencing Center for Infectious Disease"/>
            <person name="Wu L."/>
            <person name="Ma J."/>
        </authorList>
    </citation>
    <scope>NUCLEOTIDE SEQUENCE [LARGE SCALE GENOMIC DNA]</scope>
    <source>
        <strain evidence="6">ICMP 6774ER</strain>
    </source>
</reference>
<dbReference type="InterPro" id="IPR016032">
    <property type="entry name" value="Sig_transdc_resp-reg_C-effctor"/>
</dbReference>
<dbReference type="InterPro" id="IPR058852">
    <property type="entry name" value="HTH_77"/>
</dbReference>